<dbReference type="NCBIfam" id="TIGR00857">
    <property type="entry name" value="pyrC_multi"/>
    <property type="match status" value="1"/>
</dbReference>
<dbReference type="GO" id="GO:0005737">
    <property type="term" value="C:cytoplasm"/>
    <property type="evidence" value="ECO:0007669"/>
    <property type="project" value="TreeGrafter"/>
</dbReference>
<feature type="binding site" evidence="6">
    <location>
        <position position="62"/>
    </location>
    <ligand>
        <name>Zn(2+)</name>
        <dbReference type="ChEBI" id="CHEBI:29105"/>
        <label>1</label>
    </ligand>
</feature>
<feature type="domain" description="Dihydroorotase catalytic" evidence="7">
    <location>
        <begin position="51"/>
        <end position="235"/>
    </location>
</feature>
<keyword evidence="6" id="KW-0862">Zinc</keyword>
<dbReference type="GO" id="GO:0044205">
    <property type="term" value="P:'de novo' UMP biosynthetic process"/>
    <property type="evidence" value="ECO:0007669"/>
    <property type="project" value="UniProtKB-UniRule"/>
</dbReference>
<evidence type="ECO:0000256" key="6">
    <source>
        <dbReference type="HAMAP-Rule" id="MF_00220"/>
    </source>
</evidence>
<dbReference type="EC" id="3.5.2.3" evidence="6"/>
<dbReference type="GO" id="GO:0004151">
    <property type="term" value="F:dihydroorotase activity"/>
    <property type="evidence" value="ECO:0007669"/>
    <property type="project" value="UniProtKB-UniRule"/>
</dbReference>
<evidence type="ECO:0000259" key="7">
    <source>
        <dbReference type="Pfam" id="PF12890"/>
    </source>
</evidence>
<comment type="pathway">
    <text evidence="6">Pyrimidine metabolism; UMP biosynthesis via de novo pathway; (S)-dihydroorotate from bicarbonate: step 3/3.</text>
</comment>
<proteinExistence type="inferred from homology"/>
<keyword evidence="4 6" id="KW-0378">Hydrolase</keyword>
<dbReference type="InterPro" id="IPR002195">
    <property type="entry name" value="Dihydroorotase_CS"/>
</dbReference>
<evidence type="ECO:0000313" key="8">
    <source>
        <dbReference type="EMBL" id="SDB18466.1"/>
    </source>
</evidence>
<dbReference type="PROSITE" id="PS00482">
    <property type="entry name" value="DIHYDROOROTASE_1"/>
    <property type="match status" value="1"/>
</dbReference>
<dbReference type="EMBL" id="FMXR01000009">
    <property type="protein sequence ID" value="SDB18466.1"/>
    <property type="molecule type" value="Genomic_DNA"/>
</dbReference>
<dbReference type="OrthoDB" id="9765462at2"/>
<evidence type="ECO:0000256" key="4">
    <source>
        <dbReference type="ARBA" id="ARBA00022801"/>
    </source>
</evidence>
<feature type="binding site" evidence="6">
    <location>
        <position position="305"/>
    </location>
    <ligand>
        <name>Zn(2+)</name>
        <dbReference type="ChEBI" id="CHEBI:29105"/>
        <label>1</label>
    </ligand>
</feature>
<feature type="active site" evidence="6">
    <location>
        <position position="305"/>
    </location>
</feature>
<evidence type="ECO:0000256" key="5">
    <source>
        <dbReference type="ARBA" id="ARBA00022975"/>
    </source>
</evidence>
<dbReference type="CDD" id="cd01317">
    <property type="entry name" value="DHOase_IIa"/>
    <property type="match status" value="1"/>
</dbReference>
<gene>
    <name evidence="6" type="primary">pyrC</name>
    <name evidence="8" type="ORF">SAMN02910417_01385</name>
</gene>
<feature type="binding site" evidence="6">
    <location>
        <position position="232"/>
    </location>
    <ligand>
        <name>Zn(2+)</name>
        <dbReference type="ChEBI" id="CHEBI:29105"/>
        <label>2</label>
    </ligand>
</feature>
<dbReference type="InterPro" id="IPR011059">
    <property type="entry name" value="Metal-dep_hydrolase_composite"/>
</dbReference>
<feature type="binding site" evidence="6">
    <location>
        <position position="152"/>
    </location>
    <ligand>
        <name>Zn(2+)</name>
        <dbReference type="ChEBI" id="CHEBI:29105"/>
        <label>2</label>
    </ligand>
</feature>
<dbReference type="RefSeq" id="WP_090173611.1">
    <property type="nucleotide sequence ID" value="NZ_FMXR01000009.1"/>
</dbReference>
<dbReference type="Pfam" id="PF12890">
    <property type="entry name" value="DHOase"/>
    <property type="match status" value="1"/>
</dbReference>
<dbReference type="SUPFAM" id="SSF51556">
    <property type="entry name" value="Metallo-dependent hydrolases"/>
    <property type="match status" value="1"/>
</dbReference>
<feature type="binding site" evidence="6">
    <location>
        <position position="309"/>
    </location>
    <ligand>
        <name>substrate</name>
    </ligand>
</feature>
<dbReference type="PANTHER" id="PTHR43668">
    <property type="entry name" value="ALLANTOINASE"/>
    <property type="match status" value="1"/>
</dbReference>
<dbReference type="UniPathway" id="UPA00070">
    <property type="reaction ID" value="UER00117"/>
</dbReference>
<sequence>MTLLIKNAIVVDPASKTVVDADVLIDGETIKEISKNITKDAERVIDAKGSYLMPGFIDLHVHLRDPGLEYKETIETGSKAAAAGGYTTILAMPNTKPVADQVDVVKYVNNKAKALSPIRVLQIGAVTKGQKGEKLADIEGMVKEGAPAISEDGKSVMNSGLYYEGMLEAKRMGIPVFAHCEDINLVRGGVVHEGKQSQKLGLAGITGSVEDVIAARDMIMAAEIGVRLHLCHVSTALSVDMLAWAKARGAQVTGEVCPHHFALCEDDIPADDARYKMNPPLRSKEDQKALIKGIADGTIEVIATDHAPHSVDEKNASMKKAPFGIVGLETAAALTYTKLVKENVIDICQMAEKMSLNPAKIIGLDRGSVQEGKIADLVLFNPKENWTVDSNEFYSKGRNTPFDGETLYGRVKATIFNGEVVFEQ</sequence>
<accession>A0A1G6BCZ9</accession>
<comment type="similarity">
    <text evidence="2 6">Belongs to the metallo-dependent hydrolases superfamily. DHOase family. Class I DHOase subfamily.</text>
</comment>
<keyword evidence="5 6" id="KW-0665">Pyrimidine biosynthesis</keyword>
<dbReference type="AlphaFoldDB" id="A0A1G6BCZ9"/>
<keyword evidence="9" id="KW-1185">Reference proteome</keyword>
<evidence type="ECO:0000313" key="9">
    <source>
        <dbReference type="Proteomes" id="UP000199228"/>
    </source>
</evidence>
<organism evidence="8 9">
    <name type="scientific">Eubacterium oxidoreducens</name>
    <dbReference type="NCBI Taxonomy" id="1732"/>
    <lineage>
        <taxon>Bacteria</taxon>
        <taxon>Bacillati</taxon>
        <taxon>Bacillota</taxon>
        <taxon>Clostridia</taxon>
        <taxon>Eubacteriales</taxon>
        <taxon>Eubacteriaceae</taxon>
        <taxon>Eubacterium</taxon>
    </lineage>
</organism>
<evidence type="ECO:0000256" key="2">
    <source>
        <dbReference type="ARBA" id="ARBA00010286"/>
    </source>
</evidence>
<dbReference type="InterPro" id="IPR024403">
    <property type="entry name" value="DHOase_cat"/>
</dbReference>
<keyword evidence="3 6" id="KW-0479">Metal-binding</keyword>
<dbReference type="Gene3D" id="3.20.20.140">
    <property type="entry name" value="Metal-dependent hydrolases"/>
    <property type="match status" value="1"/>
</dbReference>
<reference evidence="8 9" key="1">
    <citation type="submission" date="2016-10" db="EMBL/GenBank/DDBJ databases">
        <authorList>
            <person name="de Groot N.N."/>
        </authorList>
    </citation>
    <scope>NUCLEOTIDE SEQUENCE [LARGE SCALE GENOMIC DNA]</scope>
    <source>
        <strain evidence="8 9">DSM 3217</strain>
    </source>
</reference>
<dbReference type="Proteomes" id="UP000199228">
    <property type="component" value="Unassembled WGS sequence"/>
</dbReference>
<feature type="binding site" evidence="6">
    <location>
        <position position="278"/>
    </location>
    <ligand>
        <name>substrate</name>
    </ligand>
</feature>
<dbReference type="STRING" id="1732.SAMN02910417_01385"/>
<dbReference type="InterPro" id="IPR032466">
    <property type="entry name" value="Metal_Hydrolase"/>
</dbReference>
<dbReference type="PANTHER" id="PTHR43668:SF2">
    <property type="entry name" value="ALLANTOINASE"/>
    <property type="match status" value="1"/>
</dbReference>
<evidence type="ECO:0000256" key="3">
    <source>
        <dbReference type="ARBA" id="ARBA00022723"/>
    </source>
</evidence>
<dbReference type="Gene3D" id="2.30.40.10">
    <property type="entry name" value="Urease, subunit C, domain 1"/>
    <property type="match status" value="1"/>
</dbReference>
<dbReference type="SUPFAM" id="SSF51338">
    <property type="entry name" value="Composite domain of metallo-dependent hydrolases"/>
    <property type="match status" value="1"/>
</dbReference>
<dbReference type="GO" id="GO:0008270">
    <property type="term" value="F:zinc ion binding"/>
    <property type="evidence" value="ECO:0007669"/>
    <property type="project" value="UniProtKB-UniRule"/>
</dbReference>
<dbReference type="InterPro" id="IPR050138">
    <property type="entry name" value="DHOase/Allantoinase_Hydrolase"/>
</dbReference>
<feature type="binding site" evidence="6">
    <location>
        <position position="179"/>
    </location>
    <ligand>
        <name>Zn(2+)</name>
        <dbReference type="ChEBI" id="CHEBI:29105"/>
        <label>2</label>
    </ligand>
</feature>
<comment type="catalytic activity">
    <reaction evidence="6">
        <text>(S)-dihydroorotate + H2O = N-carbamoyl-L-aspartate + H(+)</text>
        <dbReference type="Rhea" id="RHEA:24296"/>
        <dbReference type="ChEBI" id="CHEBI:15377"/>
        <dbReference type="ChEBI" id="CHEBI:15378"/>
        <dbReference type="ChEBI" id="CHEBI:30864"/>
        <dbReference type="ChEBI" id="CHEBI:32814"/>
        <dbReference type="EC" id="3.5.2.3"/>
    </reaction>
</comment>
<comment type="function">
    <text evidence="1 6">Catalyzes the reversible cyclization of carbamoyl aspartate to dihydroorotate.</text>
</comment>
<feature type="binding site" evidence="6">
    <location>
        <begin position="62"/>
        <end position="64"/>
    </location>
    <ligand>
        <name>substrate</name>
    </ligand>
</feature>
<evidence type="ECO:0000256" key="1">
    <source>
        <dbReference type="ARBA" id="ARBA00002368"/>
    </source>
</evidence>
<protein>
    <recommendedName>
        <fullName evidence="6">Dihydroorotase</fullName>
        <shortName evidence="6">DHOase</shortName>
        <ecNumber evidence="6">3.5.2.3</ecNumber>
    </recommendedName>
</protein>
<dbReference type="PROSITE" id="PS00483">
    <property type="entry name" value="DIHYDROOROTASE_2"/>
    <property type="match status" value="1"/>
</dbReference>
<feature type="binding site" evidence="6">
    <location>
        <position position="94"/>
    </location>
    <ligand>
        <name>substrate</name>
    </ligand>
</feature>
<dbReference type="GO" id="GO:0004038">
    <property type="term" value="F:allantoinase activity"/>
    <property type="evidence" value="ECO:0007669"/>
    <property type="project" value="TreeGrafter"/>
</dbReference>
<comment type="cofactor">
    <cofactor evidence="6">
        <name>Zn(2+)</name>
        <dbReference type="ChEBI" id="CHEBI:29105"/>
    </cofactor>
    <text evidence="6">Binds 2 Zn(2+) ions per subunit.</text>
</comment>
<feature type="binding site" evidence="6">
    <location>
        <position position="60"/>
    </location>
    <ligand>
        <name>Zn(2+)</name>
        <dbReference type="ChEBI" id="CHEBI:29105"/>
        <label>1</label>
    </ligand>
</feature>
<feature type="binding site" evidence="6">
    <location>
        <begin position="323"/>
        <end position="324"/>
    </location>
    <ligand>
        <name>substrate</name>
    </ligand>
</feature>
<name>A0A1G6BCZ9_EUBOX</name>
<dbReference type="HAMAP" id="MF_00220_B">
    <property type="entry name" value="PyrC_classI_B"/>
    <property type="match status" value="1"/>
</dbReference>
<dbReference type="GO" id="GO:0006145">
    <property type="term" value="P:purine nucleobase catabolic process"/>
    <property type="evidence" value="ECO:0007669"/>
    <property type="project" value="TreeGrafter"/>
</dbReference>
<dbReference type="InterPro" id="IPR004722">
    <property type="entry name" value="DHOase"/>
</dbReference>
<feature type="binding site" evidence="6">
    <location>
        <position position="152"/>
    </location>
    <ligand>
        <name>Zn(2+)</name>
        <dbReference type="ChEBI" id="CHEBI:29105"/>
        <label>1</label>
    </ligand>
</feature>